<gene>
    <name evidence="1" type="ORF">SAMN05444372_11097</name>
</gene>
<keyword evidence="2" id="KW-1185">Reference proteome</keyword>
<name>A0A1M5MZG2_9FLAO</name>
<protein>
    <submittedName>
        <fullName evidence="1">Uncharacterized protein</fullName>
    </submittedName>
</protein>
<evidence type="ECO:0000313" key="1">
    <source>
        <dbReference type="EMBL" id="SHG82617.1"/>
    </source>
</evidence>
<dbReference type="EMBL" id="FQWF01000010">
    <property type="protein sequence ID" value="SHG82617.1"/>
    <property type="molecule type" value="Genomic_DNA"/>
</dbReference>
<sequence length="58" mass="6489">MNYSYDLMQAILWNRIDVQSVMDIAVVPIQGGVDAYKSFSDGSSKKFVINPNGYLKNS</sequence>
<dbReference type="Proteomes" id="UP000184020">
    <property type="component" value="Unassembled WGS sequence"/>
</dbReference>
<dbReference type="AlphaFoldDB" id="A0A1M5MZG2"/>
<reference evidence="2" key="1">
    <citation type="submission" date="2016-11" db="EMBL/GenBank/DDBJ databases">
        <authorList>
            <person name="Varghese N."/>
            <person name="Submissions S."/>
        </authorList>
    </citation>
    <scope>NUCLEOTIDE SEQUENCE [LARGE SCALE GENOMIC DNA]</scope>
    <source>
        <strain evidence="2">DSM 17659</strain>
    </source>
</reference>
<organism evidence="1 2">
    <name type="scientific">Flavobacterium micromati</name>
    <dbReference type="NCBI Taxonomy" id="229205"/>
    <lineage>
        <taxon>Bacteria</taxon>
        <taxon>Pseudomonadati</taxon>
        <taxon>Bacteroidota</taxon>
        <taxon>Flavobacteriia</taxon>
        <taxon>Flavobacteriales</taxon>
        <taxon>Flavobacteriaceae</taxon>
        <taxon>Flavobacterium</taxon>
    </lineage>
</organism>
<dbReference type="STRING" id="229205.SAMN05444372_11097"/>
<accession>A0A1M5MZG2</accession>
<proteinExistence type="predicted"/>
<evidence type="ECO:0000313" key="2">
    <source>
        <dbReference type="Proteomes" id="UP000184020"/>
    </source>
</evidence>
<dbReference type="Gene3D" id="3.90.180.10">
    <property type="entry name" value="Medium-chain alcohol dehydrogenases, catalytic domain"/>
    <property type="match status" value="1"/>
</dbReference>
<dbReference type="RefSeq" id="WP_170857226.1">
    <property type="nucleotide sequence ID" value="NZ_FQWF01000010.1"/>
</dbReference>